<dbReference type="InterPro" id="IPR000504">
    <property type="entry name" value="RRM_dom"/>
</dbReference>
<feature type="compositionally biased region" description="Basic and acidic residues" evidence="6">
    <location>
        <begin position="143"/>
        <end position="158"/>
    </location>
</feature>
<evidence type="ECO:0000313" key="8">
    <source>
        <dbReference type="EMBL" id="CAH2218342.1"/>
    </source>
</evidence>
<dbReference type="CDD" id="cd12416">
    <property type="entry name" value="RRM4_RBM28_like"/>
    <property type="match status" value="1"/>
</dbReference>
<feature type="compositionally biased region" description="Basic residues" evidence="6">
    <location>
        <begin position="264"/>
        <end position="280"/>
    </location>
</feature>
<dbReference type="EMBL" id="CAKXAJ010019433">
    <property type="protein sequence ID" value="CAH2218342.1"/>
    <property type="molecule type" value="Genomic_DNA"/>
</dbReference>
<dbReference type="SMART" id="SM00360">
    <property type="entry name" value="RRM"/>
    <property type="match status" value="1"/>
</dbReference>
<dbReference type="AlphaFoldDB" id="A0A8S4QVS9"/>
<feature type="region of interest" description="Disordered" evidence="6">
    <location>
        <begin position="110"/>
        <end position="189"/>
    </location>
</feature>
<reference evidence="8" key="1">
    <citation type="submission" date="2022-03" db="EMBL/GenBank/DDBJ databases">
        <authorList>
            <person name="Lindestad O."/>
        </authorList>
    </citation>
    <scope>NUCLEOTIDE SEQUENCE</scope>
</reference>
<dbReference type="OrthoDB" id="439808at2759"/>
<evidence type="ECO:0000256" key="2">
    <source>
        <dbReference type="ARBA" id="ARBA00022737"/>
    </source>
</evidence>
<evidence type="ECO:0000256" key="4">
    <source>
        <dbReference type="ARBA" id="ARBA00023242"/>
    </source>
</evidence>
<feature type="non-terminal residue" evidence="8">
    <location>
        <position position="286"/>
    </location>
</feature>
<feature type="region of interest" description="Disordered" evidence="6">
    <location>
        <begin position="264"/>
        <end position="286"/>
    </location>
</feature>
<protein>
    <submittedName>
        <fullName evidence="8">Jg1502 protein</fullName>
    </submittedName>
</protein>
<dbReference type="GO" id="GO:0003729">
    <property type="term" value="F:mRNA binding"/>
    <property type="evidence" value="ECO:0007669"/>
    <property type="project" value="TreeGrafter"/>
</dbReference>
<name>A0A8S4QVS9_9NEOP</name>
<dbReference type="PROSITE" id="PS50102">
    <property type="entry name" value="RRM"/>
    <property type="match status" value="1"/>
</dbReference>
<comment type="caution">
    <text evidence="8">The sequence shown here is derived from an EMBL/GenBank/DDBJ whole genome shotgun (WGS) entry which is preliminary data.</text>
</comment>
<evidence type="ECO:0000256" key="5">
    <source>
        <dbReference type="PROSITE-ProRule" id="PRU00176"/>
    </source>
</evidence>
<dbReference type="Gene3D" id="3.30.70.330">
    <property type="match status" value="1"/>
</dbReference>
<feature type="domain" description="RRM" evidence="7">
    <location>
        <begin position="5"/>
        <end position="91"/>
    </location>
</feature>
<evidence type="ECO:0000256" key="3">
    <source>
        <dbReference type="ARBA" id="ARBA00022884"/>
    </source>
</evidence>
<dbReference type="InterPro" id="IPR035979">
    <property type="entry name" value="RBD_domain_sf"/>
</dbReference>
<dbReference type="FunFam" id="3.30.70.330:FF:000182">
    <property type="entry name" value="RNA-binding motif protein 28"/>
    <property type="match status" value="1"/>
</dbReference>
<feature type="compositionally biased region" description="Polar residues" evidence="6">
    <location>
        <begin position="159"/>
        <end position="172"/>
    </location>
</feature>
<evidence type="ECO:0000313" key="9">
    <source>
        <dbReference type="Proteomes" id="UP000838756"/>
    </source>
</evidence>
<dbReference type="Pfam" id="PF00076">
    <property type="entry name" value="RRM_1"/>
    <property type="match status" value="1"/>
</dbReference>
<dbReference type="InterPro" id="IPR012677">
    <property type="entry name" value="Nucleotide-bd_a/b_plait_sf"/>
</dbReference>
<evidence type="ECO:0000256" key="1">
    <source>
        <dbReference type="ARBA" id="ARBA00004123"/>
    </source>
</evidence>
<keyword evidence="2" id="KW-0677">Repeat</keyword>
<keyword evidence="9" id="KW-1185">Reference proteome</keyword>
<gene>
    <name evidence="8" type="primary">jg1502</name>
    <name evidence="8" type="ORF">PAEG_LOCUS6178</name>
</gene>
<keyword evidence="3 5" id="KW-0694">RNA-binding</keyword>
<sequence>FVSRYRIVVSNLPPNYDDNALRRVCVRTVGSPAVVTECRVMRDLRAPMGRDGKQPSKGYGFVMFTRHEDALACLRKLNNNPDVFDKNNRPIVSFSIEDRTALNARKKRLEKSIANNPLANQDKEQENTRKNRKRKHNSAPDESYMKKGRFDKNKKENTSNRQNRFGNQNNEQYELRKSKQQNRFGKKNNYNAETNVGKFVRRPMDDVEYAGLSAKEGSQHKMRSNHKLKAQADIHRQNVKQEKKVNKRSQRLKMAARERIKQPKQKINKNKIGKRNKKRKFNNDFM</sequence>
<evidence type="ECO:0000259" key="7">
    <source>
        <dbReference type="PROSITE" id="PS50102"/>
    </source>
</evidence>
<dbReference type="Proteomes" id="UP000838756">
    <property type="component" value="Unassembled WGS sequence"/>
</dbReference>
<comment type="subcellular location">
    <subcellularLocation>
        <location evidence="1">Nucleus</location>
    </subcellularLocation>
</comment>
<dbReference type="InterPro" id="IPR051945">
    <property type="entry name" value="RRM_MRD1_RNA_proc_ribogen"/>
</dbReference>
<proteinExistence type="predicted"/>
<dbReference type="PANTHER" id="PTHR48039">
    <property type="entry name" value="RNA-BINDING MOTIF PROTEIN 14B"/>
    <property type="match status" value="1"/>
</dbReference>
<organism evidence="8 9">
    <name type="scientific">Pararge aegeria aegeria</name>
    <dbReference type="NCBI Taxonomy" id="348720"/>
    <lineage>
        <taxon>Eukaryota</taxon>
        <taxon>Metazoa</taxon>
        <taxon>Ecdysozoa</taxon>
        <taxon>Arthropoda</taxon>
        <taxon>Hexapoda</taxon>
        <taxon>Insecta</taxon>
        <taxon>Pterygota</taxon>
        <taxon>Neoptera</taxon>
        <taxon>Endopterygota</taxon>
        <taxon>Lepidoptera</taxon>
        <taxon>Glossata</taxon>
        <taxon>Ditrysia</taxon>
        <taxon>Papilionoidea</taxon>
        <taxon>Nymphalidae</taxon>
        <taxon>Satyrinae</taxon>
        <taxon>Satyrini</taxon>
        <taxon>Parargina</taxon>
        <taxon>Pararge</taxon>
    </lineage>
</organism>
<dbReference type="SUPFAM" id="SSF54928">
    <property type="entry name" value="RNA-binding domain, RBD"/>
    <property type="match status" value="1"/>
</dbReference>
<accession>A0A8S4QVS9</accession>
<dbReference type="PANTHER" id="PTHR48039:SF5">
    <property type="entry name" value="RNA-BINDING PROTEIN 28"/>
    <property type="match status" value="1"/>
</dbReference>
<evidence type="ECO:0000256" key="6">
    <source>
        <dbReference type="SAM" id="MobiDB-lite"/>
    </source>
</evidence>
<keyword evidence="4" id="KW-0539">Nucleus</keyword>
<dbReference type="GO" id="GO:0005730">
    <property type="term" value="C:nucleolus"/>
    <property type="evidence" value="ECO:0007669"/>
    <property type="project" value="TreeGrafter"/>
</dbReference>